<evidence type="ECO:0000256" key="7">
    <source>
        <dbReference type="PIRSR" id="PIRSR005536-1"/>
    </source>
</evidence>
<dbReference type="Pfam" id="PF16874">
    <property type="entry name" value="Glyco_hydro_36C"/>
    <property type="match status" value="1"/>
</dbReference>
<evidence type="ECO:0000313" key="11">
    <source>
        <dbReference type="EMBL" id="SIS42309.1"/>
    </source>
</evidence>
<dbReference type="InterPro" id="IPR000111">
    <property type="entry name" value="Glyco_hydro_27/36_CS"/>
</dbReference>
<dbReference type="EC" id="3.2.1.22" evidence="3 6"/>
<dbReference type="PANTHER" id="PTHR43053">
    <property type="entry name" value="GLYCOSIDASE FAMILY 31"/>
    <property type="match status" value="1"/>
</dbReference>
<keyword evidence="4 6" id="KW-0378">Hydrolase</keyword>
<evidence type="ECO:0000259" key="10">
    <source>
        <dbReference type="Pfam" id="PF16875"/>
    </source>
</evidence>
<proteinExistence type="inferred from homology"/>
<evidence type="ECO:0000256" key="4">
    <source>
        <dbReference type="ARBA" id="ARBA00022801"/>
    </source>
</evidence>
<dbReference type="InterPro" id="IPR050985">
    <property type="entry name" value="Alpha-glycosidase_related"/>
</dbReference>
<dbReference type="InterPro" id="IPR013780">
    <property type="entry name" value="Glyco_hydro_b"/>
</dbReference>
<evidence type="ECO:0000313" key="12">
    <source>
        <dbReference type="Proteomes" id="UP000187608"/>
    </source>
</evidence>
<protein>
    <recommendedName>
        <fullName evidence="3 6">Alpha-galactosidase</fullName>
        <ecNumber evidence="3 6">3.2.1.22</ecNumber>
    </recommendedName>
</protein>
<dbReference type="OrthoDB" id="9758822at2"/>
<gene>
    <name evidence="11" type="ORF">SAMN05421687_10316</name>
</gene>
<feature type="active site" description="Nucleophile" evidence="7">
    <location>
        <position position="477"/>
    </location>
</feature>
<dbReference type="PIRSF" id="PIRSF005536">
    <property type="entry name" value="Agal"/>
    <property type="match status" value="1"/>
</dbReference>
<comment type="catalytic activity">
    <reaction evidence="1 6">
        <text>Hydrolysis of terminal, non-reducing alpha-D-galactose residues in alpha-D-galactosides, including galactose oligosaccharides, galactomannans and galactolipids.</text>
        <dbReference type="EC" id="3.2.1.22"/>
    </reaction>
</comment>
<feature type="binding site" evidence="8">
    <location>
        <position position="198"/>
    </location>
    <ligand>
        <name>substrate</name>
    </ligand>
</feature>
<feature type="binding site" evidence="8">
    <location>
        <begin position="365"/>
        <end position="366"/>
    </location>
    <ligand>
        <name>substrate</name>
    </ligand>
</feature>
<evidence type="ECO:0000256" key="2">
    <source>
        <dbReference type="ARBA" id="ARBA00006202"/>
    </source>
</evidence>
<keyword evidence="5 6" id="KW-0326">Glycosidase</keyword>
<name>A0A1N7IZ37_9BACI</name>
<dbReference type="STRING" id="570947.SAMN05421687_10316"/>
<dbReference type="Gene3D" id="2.70.98.60">
    <property type="entry name" value="alpha-galactosidase from lactobacil brevis"/>
    <property type="match status" value="1"/>
</dbReference>
<accession>A0A1N7IZ37</accession>
<feature type="domain" description="Glycosyl hydrolase family 36 C-terminal" evidence="9">
    <location>
        <begin position="646"/>
        <end position="707"/>
    </location>
</feature>
<feature type="binding site" evidence="8">
    <location>
        <position position="523"/>
    </location>
    <ligand>
        <name>substrate</name>
    </ligand>
</feature>
<feature type="domain" description="Glycosyl hydrolase family 36 N-terminal" evidence="10">
    <location>
        <begin position="26"/>
        <end position="284"/>
    </location>
</feature>
<comment type="similarity">
    <text evidence="2">Belongs to the glycosyl hydrolase 36 family.</text>
</comment>
<dbReference type="InterPro" id="IPR038417">
    <property type="entry name" value="Alpga-gal_N_sf"/>
</dbReference>
<feature type="active site" description="Proton donor" evidence="7">
    <location>
        <position position="545"/>
    </location>
</feature>
<feature type="binding site" evidence="8">
    <location>
        <position position="442"/>
    </location>
    <ligand>
        <name>substrate</name>
    </ligand>
</feature>
<dbReference type="RefSeq" id="WP_076557458.1">
    <property type="nucleotide sequence ID" value="NZ_FTOC01000003.1"/>
</dbReference>
<evidence type="ECO:0000256" key="5">
    <source>
        <dbReference type="ARBA" id="ARBA00023295"/>
    </source>
</evidence>
<dbReference type="PRINTS" id="PR00743">
    <property type="entry name" value="GLHYDRLASE36"/>
</dbReference>
<dbReference type="FunFam" id="3.20.20.70:FF:000118">
    <property type="entry name" value="Alpha-galactosidase"/>
    <property type="match status" value="1"/>
</dbReference>
<feature type="binding site" evidence="8">
    <location>
        <begin position="475"/>
        <end position="479"/>
    </location>
    <ligand>
        <name>substrate</name>
    </ligand>
</feature>
<dbReference type="GO" id="GO:0016052">
    <property type="term" value="P:carbohydrate catabolic process"/>
    <property type="evidence" value="ECO:0007669"/>
    <property type="project" value="InterPro"/>
</dbReference>
<dbReference type="Pfam" id="PF02065">
    <property type="entry name" value="Melibiase"/>
    <property type="match status" value="1"/>
</dbReference>
<dbReference type="SUPFAM" id="SSF51445">
    <property type="entry name" value="(Trans)glycosidases"/>
    <property type="match status" value="1"/>
</dbReference>
<dbReference type="InterPro" id="IPR002252">
    <property type="entry name" value="Glyco_hydro_36"/>
</dbReference>
<evidence type="ECO:0000256" key="8">
    <source>
        <dbReference type="PIRSR" id="PIRSR005536-2"/>
    </source>
</evidence>
<evidence type="ECO:0000256" key="6">
    <source>
        <dbReference type="PIRNR" id="PIRNR005536"/>
    </source>
</evidence>
<evidence type="ECO:0000259" key="9">
    <source>
        <dbReference type="Pfam" id="PF16874"/>
    </source>
</evidence>
<keyword evidence="12" id="KW-1185">Reference proteome</keyword>
<dbReference type="Gene3D" id="2.60.40.1180">
    <property type="entry name" value="Golgi alpha-mannosidase II"/>
    <property type="match status" value="1"/>
</dbReference>
<dbReference type="InterPro" id="IPR031704">
    <property type="entry name" value="Glyco_hydro_36_N"/>
</dbReference>
<evidence type="ECO:0000256" key="3">
    <source>
        <dbReference type="ARBA" id="ARBA00012755"/>
    </source>
</evidence>
<dbReference type="GO" id="GO:0004557">
    <property type="term" value="F:alpha-galactosidase activity"/>
    <property type="evidence" value="ECO:0007669"/>
    <property type="project" value="UniProtKB-UniRule"/>
</dbReference>
<dbReference type="EMBL" id="FTOC01000003">
    <property type="protein sequence ID" value="SIS42309.1"/>
    <property type="molecule type" value="Genomic_DNA"/>
</dbReference>
<dbReference type="Proteomes" id="UP000187608">
    <property type="component" value="Unassembled WGS sequence"/>
</dbReference>
<evidence type="ECO:0000256" key="1">
    <source>
        <dbReference type="ARBA" id="ARBA00001255"/>
    </source>
</evidence>
<sequence length="747" mass="85012">MIFTENGVFHLTNGSVSYIFNIMKNGQLGHLYYGKAMRPGRDYSHLGPRDNVNPNTSHAFSGDQSFSLETAAQEYPVYGKGDFREAAVLIEGPDGEIIADFIYQGHKIIEGKPQMGTLPSTYVQDDQEAKTMVVTMEDEKSRVKVQLLYTIFAELPVITRSVKVLNHGGSAVEIKRLLSLSVDFPEDHYEMLHLSGAWARERYVTTRTLAPGIQRISSQRGSSSHQHNPFLALKRPQATEHTGEVIGMNFIYSGNFLSQAEVDHYRTTRIQMGIHPDRFSWRLEPQETFEAPEAVLAYSEEGLNGLSQAMHKLTYRHIISKRWQKENRPVLINNWEATYFDFNEDKLVTFAKEAKELGIDMFVLDDGWFGQRNDDSTSLGDWFTDKSKLPDGVGALAERIKGEGLQFGLWFEPEMISPNSGLGHEHPEWMIGKDDRHRTLGRNQYVLDFSNPEVVDHLYSRMSAIIEETGLTYIKWDMNRNITEPYSMYLSRQGEFFHRYILGVYDLYERLTSKYPEVLFESCAGGGGRFDLGMMYYAPQAWASDNTDAVDRLKIQYGTSVAYPLSSIGSHVSAVPNHQTLRENSLAFRAAVAYFGTFGFELDPERLSKEDKRTVQKQIADYKRIQPLIHNGLFYRLSSPFETDITAWMIYDSITGDGIVGWYKPFASPNPENDQRLRLVGLEEEVLYEVDDRKFYGDELMYAGIDTGVEFNGANHTEMTRGGDEQFCLFFIKRVSKKGGGSRGKAL</sequence>
<dbReference type="Gene3D" id="3.20.20.70">
    <property type="entry name" value="Aldolase class I"/>
    <property type="match status" value="1"/>
</dbReference>
<dbReference type="AlphaFoldDB" id="A0A1N7IZ37"/>
<dbReference type="InterPro" id="IPR017853">
    <property type="entry name" value="GH"/>
</dbReference>
<feature type="binding site" evidence="8">
    <location>
        <position position="545"/>
    </location>
    <ligand>
        <name>substrate</name>
    </ligand>
</feature>
<dbReference type="Pfam" id="PF16875">
    <property type="entry name" value="Glyco_hydro_36N"/>
    <property type="match status" value="1"/>
</dbReference>
<dbReference type="InterPro" id="IPR031705">
    <property type="entry name" value="Glyco_hydro_36_C"/>
</dbReference>
<reference evidence="12" key="1">
    <citation type="submission" date="2017-01" db="EMBL/GenBank/DDBJ databases">
        <authorList>
            <person name="Varghese N."/>
            <person name="Submissions S."/>
        </authorList>
    </citation>
    <scope>NUCLEOTIDE SEQUENCE [LARGE SCALE GENOMIC DNA]</scope>
    <source>
        <strain evidence="12">DSM 23127</strain>
    </source>
</reference>
<dbReference type="PROSITE" id="PS00512">
    <property type="entry name" value="ALPHA_GALACTOSIDASE"/>
    <property type="match status" value="1"/>
</dbReference>
<dbReference type="PANTHER" id="PTHR43053:SF3">
    <property type="entry name" value="ALPHA-GALACTOSIDASE C-RELATED"/>
    <property type="match status" value="1"/>
</dbReference>
<organism evidence="11 12">
    <name type="scientific">Salimicrobium flavidum</name>
    <dbReference type="NCBI Taxonomy" id="570947"/>
    <lineage>
        <taxon>Bacteria</taxon>
        <taxon>Bacillati</taxon>
        <taxon>Bacillota</taxon>
        <taxon>Bacilli</taxon>
        <taxon>Bacillales</taxon>
        <taxon>Bacillaceae</taxon>
        <taxon>Salimicrobium</taxon>
    </lineage>
</organism>
<dbReference type="CDD" id="cd14791">
    <property type="entry name" value="GH36"/>
    <property type="match status" value="1"/>
</dbReference>
<dbReference type="InterPro" id="IPR013785">
    <property type="entry name" value="Aldolase_TIM"/>
</dbReference>